<accession>A0ABX6TCL4</accession>
<evidence type="ECO:0000313" key="2">
    <source>
        <dbReference type="EMBL" id="QNP46493.1"/>
    </source>
</evidence>
<reference evidence="2 3" key="1">
    <citation type="submission" date="2020-08" db="EMBL/GenBank/DDBJ databases">
        <title>Genome sequence of Sphingomonas sediminicola KACC 15039T.</title>
        <authorList>
            <person name="Hyun D.-W."/>
            <person name="Bae J.-W."/>
        </authorList>
    </citation>
    <scope>NUCLEOTIDE SEQUENCE [LARGE SCALE GENOMIC DNA]</scope>
    <source>
        <strain evidence="2 3">KACC 15039</strain>
    </source>
</reference>
<sequence>MKVGVLLPSAVDLGLLRRAQRLSRIIAGIEDADGTSWSVAIGVPEDSEEGWRAIERELRGVEPSAIVRHLKWETVPVENARRMFAKLSPSLDLSGIEDVVVPRDWGWNFQDCDVQIVFADPGLGAVLPLVPTLFYCPDLAVRIVPKIAAKSIDDEYWTRQTDAFRIWRQAGVATADPFTIEDIVGFAGVRREKVSLFPKLLDTGIAQPSDPVGNRSQALAWLIQSAAISDVENAAKGLRTYISEGGGLEPLLVIDAVRTKGADASLFYEEGLPKSVADFLYGLPSETVGSERELIRLLRRTSAIWSSRLAGGEGEAPSLATEIGIPFVGANYGANREPLQSEIIPSVLYELNNPLAIADALHEIEKRIDTPAVGTRPQDLTSKRAEIRALLERLLDPHGGVEGRVPVGIWSELGPGARWANEGVSRVVGFLIEGAAAGRKYTFHILVPHGMGETVREDLRQLSAVEDRDWVVWEPPAPAHGEALSELADFANRNVPVEAWIVTFPHFSGSLHLTKPKATLYPDALPYDFPLGWNEENAWGRTVVGRSGDAPPQTSWPRALR</sequence>
<dbReference type="Proteomes" id="UP000516105">
    <property type="component" value="Chromosome"/>
</dbReference>
<dbReference type="InterPro" id="IPR001763">
    <property type="entry name" value="Rhodanese-like_dom"/>
</dbReference>
<proteinExistence type="predicted"/>
<dbReference type="RefSeq" id="WP_187709446.1">
    <property type="nucleotide sequence ID" value="NZ_CP060782.1"/>
</dbReference>
<dbReference type="PROSITE" id="PS50206">
    <property type="entry name" value="RHODANESE_3"/>
    <property type="match status" value="1"/>
</dbReference>
<organism evidence="2 3">
    <name type="scientific">Sphingomonas sediminicola</name>
    <dbReference type="NCBI Taxonomy" id="386874"/>
    <lineage>
        <taxon>Bacteria</taxon>
        <taxon>Pseudomonadati</taxon>
        <taxon>Pseudomonadota</taxon>
        <taxon>Alphaproteobacteria</taxon>
        <taxon>Sphingomonadales</taxon>
        <taxon>Sphingomonadaceae</taxon>
        <taxon>Sphingomonas</taxon>
    </lineage>
</organism>
<keyword evidence="3" id="KW-1185">Reference proteome</keyword>
<protein>
    <recommendedName>
        <fullName evidence="1">Rhodanese domain-containing protein</fullName>
    </recommendedName>
</protein>
<gene>
    <name evidence="2" type="ORF">H9L14_04900</name>
</gene>
<feature type="domain" description="Rhodanese" evidence="1">
    <location>
        <begin position="213"/>
        <end position="250"/>
    </location>
</feature>
<dbReference type="EMBL" id="CP060782">
    <property type="protein sequence ID" value="QNP46493.1"/>
    <property type="molecule type" value="Genomic_DNA"/>
</dbReference>
<evidence type="ECO:0000313" key="3">
    <source>
        <dbReference type="Proteomes" id="UP000516105"/>
    </source>
</evidence>
<evidence type="ECO:0000259" key="1">
    <source>
        <dbReference type="PROSITE" id="PS50206"/>
    </source>
</evidence>
<name>A0ABX6TCL4_9SPHN</name>